<accession>A0ABY4KXA7</accession>
<keyword evidence="2" id="KW-0378">Hydrolase</keyword>
<dbReference type="PANTHER" id="PTHR43194:SF2">
    <property type="entry name" value="PEROXISOMAL MEMBRANE PROTEIN LPX1"/>
    <property type="match status" value="1"/>
</dbReference>
<evidence type="ECO:0000259" key="1">
    <source>
        <dbReference type="Pfam" id="PF12697"/>
    </source>
</evidence>
<evidence type="ECO:0000313" key="3">
    <source>
        <dbReference type="Proteomes" id="UP000832041"/>
    </source>
</evidence>
<dbReference type="SUPFAM" id="SSF53474">
    <property type="entry name" value="alpha/beta-Hydrolases"/>
    <property type="match status" value="1"/>
</dbReference>
<dbReference type="PRINTS" id="PR00111">
    <property type="entry name" value="ABHYDROLASE"/>
</dbReference>
<dbReference type="InterPro" id="IPR000073">
    <property type="entry name" value="AB_hydrolase_1"/>
</dbReference>
<dbReference type="InterPro" id="IPR050228">
    <property type="entry name" value="Carboxylesterase_BioH"/>
</dbReference>
<gene>
    <name evidence="2" type="ORF">FOF52_02930</name>
</gene>
<dbReference type="PANTHER" id="PTHR43194">
    <property type="entry name" value="HYDROLASE ALPHA/BETA FOLD FAMILY"/>
    <property type="match status" value="1"/>
</dbReference>
<proteinExistence type="predicted"/>
<dbReference type="Gene3D" id="3.40.50.1820">
    <property type="entry name" value="alpha/beta hydrolase"/>
    <property type="match status" value="1"/>
</dbReference>
<dbReference type="EMBL" id="CP051627">
    <property type="protein sequence ID" value="UPT20055.1"/>
    <property type="molecule type" value="Genomic_DNA"/>
</dbReference>
<reference evidence="2 3" key="1">
    <citation type="submission" date="2020-04" db="EMBL/GenBank/DDBJ databases">
        <title>Thermobifida alba genome sequencing and assembly.</title>
        <authorList>
            <person name="Luzics S."/>
            <person name="Horvath B."/>
            <person name="Nagy I."/>
            <person name="Toth A."/>
            <person name="Nagy I."/>
            <person name="Kukolya J."/>
        </authorList>
    </citation>
    <scope>NUCLEOTIDE SEQUENCE [LARGE SCALE GENOMIC DNA]</scope>
    <source>
        <strain evidence="2 3">DSM 43795</strain>
    </source>
</reference>
<name>A0ABY4KXA7_THEAE</name>
<keyword evidence="3" id="KW-1185">Reference proteome</keyword>
<protein>
    <submittedName>
        <fullName evidence="2">Alpha/beta hydrolase</fullName>
    </submittedName>
</protein>
<dbReference type="Pfam" id="PF12697">
    <property type="entry name" value="Abhydrolase_6"/>
    <property type="match status" value="1"/>
</dbReference>
<dbReference type="GO" id="GO:0016787">
    <property type="term" value="F:hydrolase activity"/>
    <property type="evidence" value="ECO:0007669"/>
    <property type="project" value="UniProtKB-KW"/>
</dbReference>
<organism evidence="2 3">
    <name type="scientific">Thermobifida alba</name>
    <name type="common">Thermomonospora alba</name>
    <dbReference type="NCBI Taxonomy" id="53522"/>
    <lineage>
        <taxon>Bacteria</taxon>
        <taxon>Bacillati</taxon>
        <taxon>Actinomycetota</taxon>
        <taxon>Actinomycetes</taxon>
        <taxon>Streptosporangiales</taxon>
        <taxon>Nocardiopsidaceae</taxon>
        <taxon>Thermobifida</taxon>
    </lineage>
</organism>
<dbReference type="Proteomes" id="UP000832041">
    <property type="component" value="Chromosome"/>
</dbReference>
<sequence length="310" mass="33686">MTQEALPGVPAPLREALAAAPVPQVTTVAGCDISWFSWGDATRQPVVFVHGGAAHSWWWSFTAPLLSDRYHVVALDLSGHGDSGHRAHYSFAGWVEEVAAVVERLPGGLPPIVVGHSMGGMVATLFALEHGSRMAGLISIDSPLSKADAANFTKDNGVLAQTRSYSSRDEAVARFRLLPPQDVVADELLAHVARHSVASTGDGRWSWKFDAKVFLEHPEDRLKDLLGVLDSLVCPLGVIAAEKSDVVPESDRERIADMARTAPAERPVVYWPIDGGHHLMFDRPLELVAAIRDTIEEWRSRRKTAEEAGS</sequence>
<evidence type="ECO:0000313" key="2">
    <source>
        <dbReference type="EMBL" id="UPT20055.1"/>
    </source>
</evidence>
<dbReference type="RefSeq" id="WP_248592296.1">
    <property type="nucleotide sequence ID" value="NZ_BAABEB010000010.1"/>
</dbReference>
<dbReference type="InterPro" id="IPR029058">
    <property type="entry name" value="AB_hydrolase_fold"/>
</dbReference>
<feature type="domain" description="AB hydrolase-1" evidence="1">
    <location>
        <begin position="46"/>
        <end position="290"/>
    </location>
</feature>